<dbReference type="Proteomes" id="UP000298615">
    <property type="component" value="Chromosome"/>
</dbReference>
<dbReference type="OrthoDB" id="2059913at2"/>
<evidence type="ECO:0000313" key="2">
    <source>
        <dbReference type="Proteomes" id="UP000298615"/>
    </source>
</evidence>
<keyword evidence="2" id="KW-1185">Reference proteome</keyword>
<dbReference type="RefSeq" id="WP_136953606.1">
    <property type="nucleotide sequence ID" value="NZ_CP039712.1"/>
</dbReference>
<dbReference type="KEGG" id="vao:FA707_07330"/>
<accession>A0A4D7CU90</accession>
<gene>
    <name evidence="1" type="ORF">FA707_07330</name>
</gene>
<organism evidence="1 2">
    <name type="scientific">Vagococcus zengguangii</name>
    <dbReference type="NCBI Taxonomy" id="2571750"/>
    <lineage>
        <taxon>Bacteria</taxon>
        <taxon>Bacillati</taxon>
        <taxon>Bacillota</taxon>
        <taxon>Bacilli</taxon>
        <taxon>Lactobacillales</taxon>
        <taxon>Enterococcaceae</taxon>
        <taxon>Vagococcus</taxon>
    </lineage>
</organism>
<evidence type="ECO:0000313" key="1">
    <source>
        <dbReference type="EMBL" id="QCI86784.1"/>
    </source>
</evidence>
<reference evidence="1 2" key="1">
    <citation type="submission" date="2019-04" db="EMBL/GenBank/DDBJ databases">
        <title>Vagococcus sp. nov., isolated from faeces of yaks (Bos grunniens).</title>
        <authorList>
            <person name="Ge Y."/>
        </authorList>
    </citation>
    <scope>NUCLEOTIDE SEQUENCE [LARGE SCALE GENOMIC DNA]</scope>
    <source>
        <strain evidence="1 2">MN-17</strain>
    </source>
</reference>
<dbReference type="AlphaFoldDB" id="A0A4D7CU90"/>
<sequence>MGMMLGALGLVLGIVGVILTFQNKNSRWLSYASLSLTALAICAEYSAVVKWIEEEDLAALMDVTPTMSSMLWILTFATIGINGLSFWKNLKLKVE</sequence>
<protein>
    <submittedName>
        <fullName evidence="1">Uncharacterized protein</fullName>
    </submittedName>
</protein>
<name>A0A4D7CU90_9ENTE</name>
<proteinExistence type="predicted"/>
<dbReference type="EMBL" id="CP039712">
    <property type="protein sequence ID" value="QCI86784.1"/>
    <property type="molecule type" value="Genomic_DNA"/>
</dbReference>